<dbReference type="EMBL" id="APNK01000007">
    <property type="protein sequence ID" value="KEZ77973.1"/>
    <property type="molecule type" value="Genomic_DNA"/>
</dbReference>
<accession>A0A084IMN9</accession>
<keyword evidence="6 11" id="KW-0862">Zinc</keyword>
<keyword evidence="13" id="KW-1185">Reference proteome</keyword>
<sequence>MGVRPPAVARPAMSEQREIAARLRSLGLRATAVRCAVLSWLADHPHATANDVCDGVRDRVGSVSKQAVYDVLSACADVGLVRQIKPFGHPVRFERHEDDNHHHLICRCCGTIVDTHCRVGNAPCLTPASEPATGFVVDQAEIVFWGVCARCRANDRSFETNHARESSRLDGGERG</sequence>
<keyword evidence="10" id="KW-0804">Transcription</keyword>
<organism evidence="12 13">
    <name type="scientific">Salinisphaera hydrothermalis (strain C41B8)</name>
    <dbReference type="NCBI Taxonomy" id="1304275"/>
    <lineage>
        <taxon>Bacteria</taxon>
        <taxon>Pseudomonadati</taxon>
        <taxon>Pseudomonadota</taxon>
        <taxon>Gammaproteobacteria</taxon>
        <taxon>Salinisphaerales</taxon>
        <taxon>Salinisphaeraceae</taxon>
        <taxon>Salinisphaera</taxon>
    </lineage>
</organism>
<dbReference type="GO" id="GO:0008270">
    <property type="term" value="F:zinc ion binding"/>
    <property type="evidence" value="ECO:0007669"/>
    <property type="project" value="TreeGrafter"/>
</dbReference>
<protein>
    <submittedName>
        <fullName evidence="12">Fe2+/Zn2+ uptake regulation protein</fullName>
    </submittedName>
</protein>
<dbReference type="Proteomes" id="UP000028302">
    <property type="component" value="Unassembled WGS sequence"/>
</dbReference>
<dbReference type="GO" id="GO:0000976">
    <property type="term" value="F:transcription cis-regulatory region binding"/>
    <property type="evidence" value="ECO:0007669"/>
    <property type="project" value="TreeGrafter"/>
</dbReference>
<evidence type="ECO:0000256" key="7">
    <source>
        <dbReference type="ARBA" id="ARBA00023004"/>
    </source>
</evidence>
<evidence type="ECO:0000256" key="5">
    <source>
        <dbReference type="ARBA" id="ARBA00022723"/>
    </source>
</evidence>
<dbReference type="GO" id="GO:0005737">
    <property type="term" value="C:cytoplasm"/>
    <property type="evidence" value="ECO:0007669"/>
    <property type="project" value="UniProtKB-SubCell"/>
</dbReference>
<dbReference type="CDD" id="cd07153">
    <property type="entry name" value="Fur_like"/>
    <property type="match status" value="1"/>
</dbReference>
<reference evidence="12 13" key="1">
    <citation type="submission" date="2013-03" db="EMBL/GenBank/DDBJ databases">
        <title>Salinisphaera hydrothermalis C41B8 Genome Sequencing.</title>
        <authorList>
            <person name="Li C."/>
            <person name="Lai Q."/>
            <person name="Shao Z."/>
        </authorList>
    </citation>
    <scope>NUCLEOTIDE SEQUENCE [LARGE SCALE GENOMIC DNA]</scope>
    <source>
        <strain evidence="12 13">C41B8</strain>
    </source>
</reference>
<dbReference type="InterPro" id="IPR036390">
    <property type="entry name" value="WH_DNA-bd_sf"/>
</dbReference>
<keyword evidence="5 11" id="KW-0479">Metal-binding</keyword>
<feature type="binding site" evidence="11">
    <location>
        <position position="151"/>
    </location>
    <ligand>
        <name>Zn(2+)</name>
        <dbReference type="ChEBI" id="CHEBI:29105"/>
    </ligand>
</feature>
<evidence type="ECO:0000256" key="8">
    <source>
        <dbReference type="ARBA" id="ARBA00023015"/>
    </source>
</evidence>
<dbReference type="Pfam" id="PF01475">
    <property type="entry name" value="FUR"/>
    <property type="match status" value="1"/>
</dbReference>
<comment type="cofactor">
    <cofactor evidence="11">
        <name>Zn(2+)</name>
        <dbReference type="ChEBI" id="CHEBI:29105"/>
    </cofactor>
    <text evidence="11">Binds 1 zinc ion per subunit.</text>
</comment>
<dbReference type="InterPro" id="IPR036388">
    <property type="entry name" value="WH-like_DNA-bd_sf"/>
</dbReference>
<evidence type="ECO:0000256" key="10">
    <source>
        <dbReference type="ARBA" id="ARBA00023163"/>
    </source>
</evidence>
<dbReference type="PATRIC" id="fig|1304275.5.peg.1380"/>
<dbReference type="SUPFAM" id="SSF46785">
    <property type="entry name" value="Winged helix' DNA-binding domain"/>
    <property type="match status" value="1"/>
</dbReference>
<comment type="similarity">
    <text evidence="2">Belongs to the Fur family.</text>
</comment>
<keyword evidence="9" id="KW-0238">DNA-binding</keyword>
<evidence type="ECO:0000256" key="4">
    <source>
        <dbReference type="ARBA" id="ARBA00022491"/>
    </source>
</evidence>
<dbReference type="InterPro" id="IPR002481">
    <property type="entry name" value="FUR"/>
</dbReference>
<evidence type="ECO:0000256" key="9">
    <source>
        <dbReference type="ARBA" id="ARBA00023125"/>
    </source>
</evidence>
<keyword evidence="8" id="KW-0805">Transcription regulation</keyword>
<comment type="caution">
    <text evidence="12">The sequence shown here is derived from an EMBL/GenBank/DDBJ whole genome shotgun (WGS) entry which is preliminary data.</text>
</comment>
<keyword evidence="4" id="KW-0678">Repressor</keyword>
<dbReference type="STRING" id="1304275.C41B8_06752"/>
<dbReference type="GO" id="GO:0045892">
    <property type="term" value="P:negative regulation of DNA-templated transcription"/>
    <property type="evidence" value="ECO:0007669"/>
    <property type="project" value="TreeGrafter"/>
</dbReference>
<name>A0A084IMN9_SALHC</name>
<dbReference type="Gene3D" id="3.30.1490.190">
    <property type="match status" value="1"/>
</dbReference>
<evidence type="ECO:0000256" key="3">
    <source>
        <dbReference type="ARBA" id="ARBA00022490"/>
    </source>
</evidence>
<keyword evidence="3" id="KW-0963">Cytoplasm</keyword>
<feature type="binding site" evidence="11">
    <location>
        <position position="106"/>
    </location>
    <ligand>
        <name>Zn(2+)</name>
        <dbReference type="ChEBI" id="CHEBI:29105"/>
    </ligand>
</feature>
<evidence type="ECO:0000313" key="12">
    <source>
        <dbReference type="EMBL" id="KEZ77973.1"/>
    </source>
</evidence>
<dbReference type="PANTHER" id="PTHR33202:SF18">
    <property type="entry name" value="TRANSCRIPTIONAL REGULATOR FURA"/>
    <property type="match status" value="1"/>
</dbReference>
<feature type="binding site" evidence="11">
    <location>
        <position position="109"/>
    </location>
    <ligand>
        <name>Zn(2+)</name>
        <dbReference type="ChEBI" id="CHEBI:29105"/>
    </ligand>
</feature>
<evidence type="ECO:0000256" key="2">
    <source>
        <dbReference type="ARBA" id="ARBA00007957"/>
    </source>
</evidence>
<dbReference type="InterPro" id="IPR043135">
    <property type="entry name" value="Fur_C"/>
</dbReference>
<dbReference type="eggNOG" id="COG0735">
    <property type="taxonomic scope" value="Bacteria"/>
</dbReference>
<proteinExistence type="inferred from homology"/>
<dbReference type="GO" id="GO:1900376">
    <property type="term" value="P:regulation of secondary metabolite biosynthetic process"/>
    <property type="evidence" value="ECO:0007669"/>
    <property type="project" value="TreeGrafter"/>
</dbReference>
<dbReference type="PANTHER" id="PTHR33202">
    <property type="entry name" value="ZINC UPTAKE REGULATION PROTEIN"/>
    <property type="match status" value="1"/>
</dbReference>
<dbReference type="Gene3D" id="1.10.10.10">
    <property type="entry name" value="Winged helix-like DNA-binding domain superfamily/Winged helix DNA-binding domain"/>
    <property type="match status" value="1"/>
</dbReference>
<comment type="subcellular location">
    <subcellularLocation>
        <location evidence="1">Cytoplasm</location>
    </subcellularLocation>
</comment>
<dbReference type="GO" id="GO:0003700">
    <property type="term" value="F:DNA-binding transcription factor activity"/>
    <property type="evidence" value="ECO:0007669"/>
    <property type="project" value="InterPro"/>
</dbReference>
<dbReference type="AlphaFoldDB" id="A0A084IMN9"/>
<evidence type="ECO:0000256" key="11">
    <source>
        <dbReference type="PIRSR" id="PIRSR602481-1"/>
    </source>
</evidence>
<evidence type="ECO:0000313" key="13">
    <source>
        <dbReference type="Proteomes" id="UP000028302"/>
    </source>
</evidence>
<gene>
    <name evidence="12" type="ORF">C41B8_06752</name>
</gene>
<evidence type="ECO:0000256" key="6">
    <source>
        <dbReference type="ARBA" id="ARBA00022833"/>
    </source>
</evidence>
<evidence type="ECO:0000256" key="1">
    <source>
        <dbReference type="ARBA" id="ARBA00004496"/>
    </source>
</evidence>
<feature type="binding site" evidence="11">
    <location>
        <position position="148"/>
    </location>
    <ligand>
        <name>Zn(2+)</name>
        <dbReference type="ChEBI" id="CHEBI:29105"/>
    </ligand>
</feature>
<keyword evidence="7" id="KW-0408">Iron</keyword>